<sequence length="2363" mass="254789">MKTVIVKTYNTNEAINEVRVVTKDGQPTVIKAGKHVNYDFFDESIGRAPNHIITKRQGKDLHVSFEREGVESDLIIEDFYENDEQGLVGIAENGRYYYYIPDTGEVADYVTQLQAGDVEGQALGGEEMLVPFWIMMVNGLPWWPLLGVVPFLIRDKDDDPAPLAEARPNTTPDIVLAQVSEDEKVNGVTINVLDNDSSSNINKAGIKLISPQTNQISTEEDGKKVTVKGQGTWTVDDEGNVTFVREEGFTGNPTPINYIVPNNQGEYSVSTAVAVDYGHALTADNASGKAGTPVTQDVLANDNKDGLVTETLQLVNPATGETGLALVVAGEGKWELVLGGDNKPTGEVTFTPEDGFTDNPTPIKYRVTTTTGGDYETTVGVSYDSVSYGNGHTRPDVQVGNLGEPVTIDVTTNDNAVDASSVRLIDPANPGTPETPILVDTVKVKDEGTWTVSDGKVTFTPDTGFAGSPKPINYVVKDTDGNQLLPTPINVTYPSMTTADVKTGSYGKPVDVDVLANDKNIVKDSVKIINPSTGEPTNEVVIKGQGTWSVDDKGIVTFKPEDNYTGNPTPINYIGTDSNGHTTLPTPVTVIYPNPTTPDTKIGTPGKPVTQKVTDNDGNVDPSTVKLVDPNNPNNPPSDKVTIPDEGTWTVTPDGEVTFTPDPNFTGNPTPISYVVEDDNGNMLPPTPVVVSYPQPVDGDDTPIATNPDTKPGFKDYPVTQNVVDNDNNVDPTTVKLINPITKQPVDEIVVPNEGTWTVGPNPGEVTFTPVPELGDKDPSPINYVVKDIDSDDFSEPTPVNVTYPVEAPKPIVSIKATDPVAIEGGEGSDPAKDNKLVFEVSQSDAIDEANTIKVKGNLPAGTVSADDIESISYTDGANTKVTIKDPADIAKFFTDGIEVVIPANGTTAPVITITAKDDGIPEGTETISVQVADVSKGSISPNAKENTATGSIKDEPYDGTPKNPNETTDPNNPVTPSTPEVPSNDSPRVPKDPTKPHDPNNPDENPLVPVDENNTLGDKPIVAISGPELVNEAVGTVTYTVALDRPATEDIVISYVINHKADGSNDNPTENDDFTTANIGTVQTVTIKKGDTKATINVGIKNDEEHEGNEDYSVSIVHADNKAVVNDKANTVITTINDEGQGTTDGRDPNDPSNYPDPNNPDGPMKDPNNPDEPVTPDDLPKADDDRKTPVVSIKATKPVAVEKATADDFVEFTVARSAIVEGNSFKGDVKITLQIQAGGTEIDAKDVARVEIVDETGKQLADATYADLVAGKVVTMPQDATDTKGHIKVRIYAKDDDVYEISEKVTLAITDVDDTGTTDSRIEPKIDSNNGNATGYIVDDGKDGDKPFDPTKPVDPTDNPAPTGDKPVVIIKGDDEVLESAGSANYTIEIENGKTSDKPIKVKYKVTLPEASDTINPAEQADFGDSVVIDRVVEVEIPAGQTKFEINLPIVDDDIYEGKETYRVELIEAKLDDADVRTTDSNKQSVTTVIDDFEGETDANKDKPAIELDPPAHVSEEGLPGGNKDNDSAKHANNTTVNASTPNNNDYDITNETRTSGKICITNVDTTDTNLLDRLSLDLSNATPIRLSQNGANLTWEKDESVAGKITWYAYETDVEDPALTVTIDNNSRKVATVDGKEVVEFTYDVELHKAIYHEGNSIITADSSAGEGQDNLPVNFTIIAKDGDSNIATNETVVVVIEDDAPIAERVVHNIQVAHDEVTLSGLIGGFKQNVTLKGVENLNDNVFNDLRDNYPARWRILDDDPLYDGIAWGVPFPWENQGYNQAAYEARENSEFSGTNVKELITGLGESFNIGTFTHQNYSIYTASQQIRSGTLTYSFNTAINGKDVTISDIDYNFVHLETQNVGVLDGVAGDLVAFKQSDKTFIIGDTAYRLSVEGFVPVANNVPQGMPENVSYADYLQAQYLYFLQESLKVKTGGTTGYLYDQVAMEMLKETFGTGLITEAENLGLVANGFHDNHPSNPILSKEDVDKALAFLDKAQMVLVHSDENQTNNYNVQARIEPITNPLDLETNVDIQGKIHMGGDLLLDSQGNKKVDVLWTATIDGDNPHIKEITYKDANGRETTQENAQSTEIVTTYGTLVGRKDGDYRFTAVNDIARLIAEGADETFTVEYQYSDSDGDIAKSEVVFNFEGLTKAQMQESRANPYVDGESNDYIVGSTQADIIYGGIGDDVIVGNGGGDTLIGGAGNDVLFYAKDAVLIDGDGANNQGGKATDGKDYVDILSLTHWLELDENNNPLPIDFNDVRNVKNIEEIDMRNDFAQTLEITADTVLNMTDGRNQLFIRGDVDGDGRDTVKLMKGMNTESEETYNDEKTGTTFKVYEGYTDDGSVKLYIQDGINVSGV</sequence>
<feature type="compositionally biased region" description="Basic and acidic residues" evidence="4">
    <location>
        <begin position="1341"/>
        <end position="1351"/>
    </location>
</feature>
<evidence type="ECO:0000259" key="6">
    <source>
        <dbReference type="Pfam" id="PF19076"/>
    </source>
</evidence>
<dbReference type="Proteomes" id="UP000092607">
    <property type="component" value="Unassembled WGS sequence"/>
</dbReference>
<feature type="compositionally biased region" description="Polar residues" evidence="4">
    <location>
        <begin position="963"/>
        <end position="987"/>
    </location>
</feature>
<feature type="domain" description="CshA" evidence="6">
    <location>
        <begin position="196"/>
        <end position="266"/>
    </location>
</feature>
<feature type="region of interest" description="Disordered" evidence="4">
    <location>
        <begin position="1494"/>
        <end position="1552"/>
    </location>
</feature>
<dbReference type="InterPro" id="IPR001343">
    <property type="entry name" value="Hemolysn_Ca-bd"/>
</dbReference>
<feature type="domain" description="Calx-beta" evidence="5">
    <location>
        <begin position="1019"/>
        <end position="1135"/>
    </location>
</feature>
<evidence type="ECO:0008006" key="9">
    <source>
        <dbReference type="Google" id="ProtNLM"/>
    </source>
</evidence>
<dbReference type="InterPro" id="IPR011049">
    <property type="entry name" value="Serralysin-like_metalloprot_C"/>
</dbReference>
<organism evidence="7 8">
    <name type="scientific">Moraxella lacunata</name>
    <dbReference type="NCBI Taxonomy" id="477"/>
    <lineage>
        <taxon>Bacteria</taxon>
        <taxon>Pseudomonadati</taxon>
        <taxon>Pseudomonadota</taxon>
        <taxon>Gammaproteobacteria</taxon>
        <taxon>Moraxellales</taxon>
        <taxon>Moraxellaceae</taxon>
        <taxon>Moraxella</taxon>
    </lineage>
</organism>
<evidence type="ECO:0000313" key="8">
    <source>
        <dbReference type="Proteomes" id="UP000092607"/>
    </source>
</evidence>
<feature type="region of interest" description="Disordered" evidence="4">
    <location>
        <begin position="1322"/>
        <end position="1369"/>
    </location>
</feature>
<dbReference type="Pfam" id="PF19076">
    <property type="entry name" value="CshA_repeat"/>
    <property type="match status" value="4"/>
</dbReference>
<accession>A0A1B8PYY4</accession>
<dbReference type="NCBIfam" id="TIGR04225">
    <property type="entry name" value="CshA_fibril_rpt"/>
    <property type="match status" value="2"/>
</dbReference>
<evidence type="ECO:0000256" key="4">
    <source>
        <dbReference type="SAM" id="MobiDB-lite"/>
    </source>
</evidence>
<feature type="compositionally biased region" description="Polar residues" evidence="4">
    <location>
        <begin position="1134"/>
        <end position="1145"/>
    </location>
</feature>
<feature type="compositionally biased region" description="Basic and acidic residues" evidence="4">
    <location>
        <begin position="1180"/>
        <end position="1190"/>
    </location>
</feature>
<dbReference type="Pfam" id="PF03160">
    <property type="entry name" value="Calx-beta"/>
    <property type="match status" value="2"/>
</dbReference>
<feature type="compositionally biased region" description="Basic and acidic residues" evidence="4">
    <location>
        <begin position="989"/>
        <end position="1001"/>
    </location>
</feature>
<proteinExistence type="predicted"/>
<dbReference type="RefSeq" id="WP_065256370.1">
    <property type="nucleotide sequence ID" value="NZ_LZDR01000076.1"/>
</dbReference>
<dbReference type="PROSITE" id="PS00330">
    <property type="entry name" value="HEMOLYSIN_CALCIUM"/>
    <property type="match status" value="1"/>
</dbReference>
<evidence type="ECO:0000256" key="2">
    <source>
        <dbReference type="ARBA" id="ARBA00022737"/>
    </source>
</evidence>
<keyword evidence="2" id="KW-0677">Repeat</keyword>
<feature type="region of interest" description="Disordered" evidence="4">
    <location>
        <begin position="596"/>
        <end position="646"/>
    </location>
</feature>
<dbReference type="InterPro" id="IPR018511">
    <property type="entry name" value="Hemolysin-typ_Ca-bd_CS"/>
</dbReference>
<feature type="compositionally biased region" description="Polar residues" evidence="4">
    <location>
        <begin position="939"/>
        <end position="951"/>
    </location>
</feature>
<evidence type="ECO:0000313" key="7">
    <source>
        <dbReference type="EMBL" id="OBX61490.1"/>
    </source>
</evidence>
<comment type="caution">
    <text evidence="7">The sequence shown here is derived from an EMBL/GenBank/DDBJ whole genome shotgun (WGS) entry which is preliminary data.</text>
</comment>
<feature type="domain" description="CshA" evidence="6">
    <location>
        <begin position="606"/>
        <end position="683"/>
    </location>
</feature>
<feature type="compositionally biased region" description="Low complexity" evidence="4">
    <location>
        <begin position="1152"/>
        <end position="1164"/>
    </location>
</feature>
<dbReference type="GO" id="GO:0016020">
    <property type="term" value="C:membrane"/>
    <property type="evidence" value="ECO:0007669"/>
    <property type="project" value="InterPro"/>
</dbReference>
<name>A0A1B8PYY4_MORLA</name>
<dbReference type="InterPro" id="IPR038081">
    <property type="entry name" value="CalX-like_sf"/>
</dbReference>
<dbReference type="GO" id="GO:0007154">
    <property type="term" value="P:cell communication"/>
    <property type="evidence" value="ECO:0007669"/>
    <property type="project" value="InterPro"/>
</dbReference>
<dbReference type="InterPro" id="IPR026395">
    <property type="entry name" value="CshA_fibril"/>
</dbReference>
<feature type="region of interest" description="Disordered" evidence="4">
    <location>
        <begin position="939"/>
        <end position="1015"/>
    </location>
</feature>
<evidence type="ECO:0000256" key="3">
    <source>
        <dbReference type="ARBA" id="ARBA00022837"/>
    </source>
</evidence>
<gene>
    <name evidence="7" type="ORF">A9309_08170</name>
</gene>
<feature type="domain" description="CshA" evidence="6">
    <location>
        <begin position="438"/>
        <end position="483"/>
    </location>
</feature>
<dbReference type="Gene3D" id="2.60.40.2030">
    <property type="match status" value="2"/>
</dbReference>
<protein>
    <recommendedName>
        <fullName evidence="9">CshA-type fibril repeat</fullName>
    </recommendedName>
</protein>
<dbReference type="SUPFAM" id="SSF141072">
    <property type="entry name" value="CalX-like"/>
    <property type="match status" value="2"/>
</dbReference>
<dbReference type="SUPFAM" id="SSF51120">
    <property type="entry name" value="beta-Roll"/>
    <property type="match status" value="1"/>
</dbReference>
<dbReference type="EMBL" id="LZMS01000068">
    <property type="protein sequence ID" value="OBX61490.1"/>
    <property type="molecule type" value="Genomic_DNA"/>
</dbReference>
<reference evidence="7 8" key="1">
    <citation type="submission" date="2016-06" db="EMBL/GenBank/DDBJ databases">
        <title>Draft genome of Moraxella lacunata CCUG 57757A.</title>
        <authorList>
            <person name="Salva-Serra F."/>
            <person name="Engstrom-Jakobsson H."/>
            <person name="Thorell K."/>
            <person name="Gonzales-Siles L."/>
            <person name="Karlsson R."/>
            <person name="Boulund F."/>
            <person name="Engstrand L."/>
            <person name="Kristiansson E."/>
            <person name="Moore E."/>
        </authorList>
    </citation>
    <scope>NUCLEOTIDE SEQUENCE [LARGE SCALE GENOMIC DNA]</scope>
    <source>
        <strain evidence="7 8">CCUG 57757A</strain>
    </source>
</reference>
<feature type="domain" description="Calx-beta" evidence="5">
    <location>
        <begin position="1435"/>
        <end position="1493"/>
    </location>
</feature>
<evidence type="ECO:0000259" key="5">
    <source>
        <dbReference type="Pfam" id="PF03160"/>
    </source>
</evidence>
<dbReference type="Pfam" id="PF00353">
    <property type="entry name" value="HemolysinCabind"/>
    <property type="match status" value="1"/>
</dbReference>
<feature type="region of interest" description="Disordered" evidence="4">
    <location>
        <begin position="1134"/>
        <end position="1193"/>
    </location>
</feature>
<keyword evidence="1" id="KW-0732">Signal</keyword>
<dbReference type="InterPro" id="IPR003644">
    <property type="entry name" value="Calx_beta"/>
</dbReference>
<feature type="domain" description="CshA" evidence="6">
    <location>
        <begin position="520"/>
        <end position="583"/>
    </location>
</feature>
<keyword evidence="3" id="KW-0106">Calcium</keyword>
<dbReference type="OrthoDB" id="6650413at2"/>
<feature type="region of interest" description="Disordered" evidence="4">
    <location>
        <begin position="705"/>
        <end position="728"/>
    </location>
</feature>
<dbReference type="GO" id="GO:0005509">
    <property type="term" value="F:calcium ion binding"/>
    <property type="evidence" value="ECO:0007669"/>
    <property type="project" value="InterPro"/>
</dbReference>
<feature type="compositionally biased region" description="Polar residues" evidence="4">
    <location>
        <begin position="1533"/>
        <end position="1552"/>
    </location>
</feature>
<dbReference type="Gene3D" id="2.150.10.10">
    <property type="entry name" value="Serralysin-like metalloprotease, C-terminal"/>
    <property type="match status" value="1"/>
</dbReference>
<evidence type="ECO:0000256" key="1">
    <source>
        <dbReference type="ARBA" id="ARBA00022729"/>
    </source>
</evidence>